<dbReference type="KEGG" id="kna:B0W47_16610"/>
<name>A0A9N7CCJ0_9PROT</name>
<keyword evidence="2" id="KW-0614">Plasmid</keyword>
<accession>A0A9N7CCJ0</accession>
<organism evidence="2 4">
    <name type="scientific">Komagataeibacter nataicola</name>
    <dbReference type="NCBI Taxonomy" id="265960"/>
    <lineage>
        <taxon>Bacteria</taxon>
        <taxon>Pseudomonadati</taxon>
        <taxon>Pseudomonadota</taxon>
        <taxon>Alphaproteobacteria</taxon>
        <taxon>Acetobacterales</taxon>
        <taxon>Acetobacteraceae</taxon>
        <taxon>Komagataeibacter</taxon>
    </lineage>
</organism>
<evidence type="ECO:0000313" key="3">
    <source>
        <dbReference type="EMBL" id="PYD66283.1"/>
    </source>
</evidence>
<dbReference type="RefSeq" id="WP_078528318.1">
    <property type="nucleotide sequence ID" value="NZ_CP019876.1"/>
</dbReference>
<reference evidence="2 4" key="1">
    <citation type="submission" date="2017-02" db="EMBL/GenBank/DDBJ databases">
        <title>zhang.</title>
        <authorList>
            <person name="Zhang H."/>
        </authorList>
    </citation>
    <scope>NUCLEOTIDE SEQUENCE [LARGE SCALE GENOMIC DNA]</scope>
    <source>
        <strain evidence="2 4">RZS01</strain>
        <plasmid evidence="2">pKNA01</plasmid>
        <plasmid evidence="4">pkna01</plasmid>
    </source>
</reference>
<dbReference type="Proteomes" id="UP000247512">
    <property type="component" value="Unassembled WGS sequence"/>
</dbReference>
<dbReference type="EMBL" id="CP019876">
    <property type="protein sequence ID" value="AQU89203.1"/>
    <property type="molecule type" value="Genomic_DNA"/>
</dbReference>
<proteinExistence type="predicted"/>
<protein>
    <submittedName>
        <fullName evidence="2">Uncharacterized protein</fullName>
    </submittedName>
</protein>
<evidence type="ECO:0000313" key="5">
    <source>
        <dbReference type="Proteomes" id="UP000247512"/>
    </source>
</evidence>
<geneLocation type="plasmid" evidence="4">
    <name>pkna01</name>
</geneLocation>
<sequence>MEKINLEKIQRVRERIQSVRGNSKHFEVMVERLRANDKPRVVSLRELLTYPDISFEVTALRESGISWDTIAQHYSESFGIKIGIQTFRVYYSRGLRVIREKEETSNTVAKPKKISKRQKATPKPIENTPVPSVNVDNVDTETGGLAKDVLNPVVDESPVADVDAKVVADAVLTGDGVSSVEVEGDSVDAGEVVESGEREVTPDEVTAEDKKVTYQPKAGEIVKGNRPARFDRRRL</sequence>
<gene>
    <name evidence="2" type="ORF">B0W47_16610</name>
    <name evidence="3" type="ORF">CDI09_09040</name>
</gene>
<feature type="region of interest" description="Disordered" evidence="1">
    <location>
        <begin position="216"/>
        <end position="235"/>
    </location>
</feature>
<feature type="region of interest" description="Disordered" evidence="1">
    <location>
        <begin position="183"/>
        <end position="208"/>
    </location>
</feature>
<dbReference type="Proteomes" id="UP000189683">
    <property type="component" value="Plasmid pKNA01"/>
</dbReference>
<feature type="compositionally biased region" description="Basic and acidic residues" evidence="1">
    <location>
        <begin position="195"/>
        <end position="208"/>
    </location>
</feature>
<geneLocation type="plasmid" evidence="2">
    <name>pKNA01</name>
</geneLocation>
<dbReference type="AlphaFoldDB" id="A0A9N7CCJ0"/>
<feature type="region of interest" description="Disordered" evidence="1">
    <location>
        <begin position="108"/>
        <end position="132"/>
    </location>
</feature>
<feature type="compositionally biased region" description="Basic residues" evidence="1">
    <location>
        <begin position="110"/>
        <end position="120"/>
    </location>
</feature>
<dbReference type="EMBL" id="NIRT01000013">
    <property type="protein sequence ID" value="PYD66283.1"/>
    <property type="molecule type" value="Genomic_DNA"/>
</dbReference>
<keyword evidence="5" id="KW-1185">Reference proteome</keyword>
<evidence type="ECO:0000313" key="4">
    <source>
        <dbReference type="Proteomes" id="UP000189683"/>
    </source>
</evidence>
<evidence type="ECO:0000256" key="1">
    <source>
        <dbReference type="SAM" id="MobiDB-lite"/>
    </source>
</evidence>
<reference evidence="3 5" key="2">
    <citation type="submission" date="2017-06" db="EMBL/GenBank/DDBJ databases">
        <title>A draft genome sequence of Komagataeibacter nataicola LMG 1536.</title>
        <authorList>
            <person name="Skraban J."/>
            <person name="Cleenwerck I."/>
            <person name="Vandamme P."/>
            <person name="Trcek J."/>
        </authorList>
    </citation>
    <scope>NUCLEOTIDE SEQUENCE [LARGE SCALE GENOMIC DNA]</scope>
    <source>
        <strain evidence="3 5">LMG 1536</strain>
    </source>
</reference>
<evidence type="ECO:0000313" key="2">
    <source>
        <dbReference type="EMBL" id="AQU89203.1"/>
    </source>
</evidence>